<evidence type="ECO:0000256" key="7">
    <source>
        <dbReference type="SAM" id="Phobius"/>
    </source>
</evidence>
<evidence type="ECO:0000256" key="2">
    <source>
        <dbReference type="ARBA" id="ARBA00022448"/>
    </source>
</evidence>
<feature type="transmembrane region" description="Helical" evidence="7">
    <location>
        <begin position="6"/>
        <end position="23"/>
    </location>
</feature>
<feature type="transmembrane region" description="Helical" evidence="7">
    <location>
        <begin position="56"/>
        <end position="78"/>
    </location>
</feature>
<comment type="subcellular location">
    <subcellularLocation>
        <location evidence="1">Cell membrane</location>
        <topology evidence="1">Multi-pass membrane protein</topology>
    </subcellularLocation>
</comment>
<dbReference type="PANTHER" id="PTHR43373:SF1">
    <property type="entry name" value="NA(+)_H(+) ANTIPORTER SUBUNIT A"/>
    <property type="match status" value="1"/>
</dbReference>
<feature type="transmembrane region" description="Helical" evidence="7">
    <location>
        <begin position="30"/>
        <end position="50"/>
    </location>
</feature>
<feature type="domain" description="MrpA C-terminal/MbhE" evidence="9">
    <location>
        <begin position="124"/>
        <end position="176"/>
    </location>
</feature>
<dbReference type="Pfam" id="PF20501">
    <property type="entry name" value="MbhE"/>
    <property type="match status" value="1"/>
</dbReference>
<feature type="domain" description="MrpA C-terminal/MbhD" evidence="8">
    <location>
        <begin position="14"/>
        <end position="79"/>
    </location>
</feature>
<dbReference type="InterPro" id="IPR050616">
    <property type="entry name" value="CPA3_Na-H_Antiporter_A"/>
</dbReference>
<dbReference type="AlphaFoldDB" id="W2V0M9"/>
<gene>
    <name evidence="10" type="ORF">P857_982</name>
</gene>
<keyword evidence="4 7" id="KW-0812">Transmembrane</keyword>
<dbReference type="PANTHER" id="PTHR43373">
    <property type="entry name" value="NA(+)/H(+) ANTIPORTER SUBUNIT"/>
    <property type="match status" value="1"/>
</dbReference>
<feature type="transmembrane region" description="Helical" evidence="7">
    <location>
        <begin position="90"/>
        <end position="111"/>
    </location>
</feature>
<keyword evidence="6 7" id="KW-0472">Membrane</keyword>
<dbReference type="InterPro" id="IPR046806">
    <property type="entry name" value="MrpA_C/MbhE"/>
</dbReference>
<dbReference type="InterPro" id="IPR025383">
    <property type="entry name" value="MrpA_C/MbhD"/>
</dbReference>
<proteinExistence type="predicted"/>
<name>W2V0M9_9RICK</name>
<evidence type="ECO:0000256" key="6">
    <source>
        <dbReference type="ARBA" id="ARBA00023136"/>
    </source>
</evidence>
<evidence type="ECO:0000259" key="8">
    <source>
        <dbReference type="Pfam" id="PF13244"/>
    </source>
</evidence>
<evidence type="ECO:0000256" key="1">
    <source>
        <dbReference type="ARBA" id="ARBA00004651"/>
    </source>
</evidence>
<dbReference type="GO" id="GO:0005886">
    <property type="term" value="C:plasma membrane"/>
    <property type="evidence" value="ECO:0007669"/>
    <property type="project" value="UniProtKB-SubCell"/>
</dbReference>
<evidence type="ECO:0000313" key="10">
    <source>
        <dbReference type="EMBL" id="ETO91804.1"/>
    </source>
</evidence>
<keyword evidence="5 7" id="KW-1133">Transmembrane helix</keyword>
<feature type="transmembrane region" description="Helical" evidence="7">
    <location>
        <begin position="159"/>
        <end position="180"/>
    </location>
</feature>
<evidence type="ECO:0000259" key="9">
    <source>
        <dbReference type="Pfam" id="PF20501"/>
    </source>
</evidence>
<keyword evidence="11" id="KW-1185">Reference proteome</keyword>
<dbReference type="Proteomes" id="UP000018951">
    <property type="component" value="Unassembled WGS sequence"/>
</dbReference>
<organism evidence="10 11">
    <name type="scientific">Candidatus Xenolissoclinum pacificiensis L6</name>
    <dbReference type="NCBI Taxonomy" id="1401685"/>
    <lineage>
        <taxon>Bacteria</taxon>
        <taxon>Pseudomonadati</taxon>
        <taxon>Pseudomonadota</taxon>
        <taxon>Alphaproteobacteria</taxon>
        <taxon>Rickettsiales</taxon>
        <taxon>Anaplasmataceae</taxon>
        <taxon>Candidatus Xenolissoclinum</taxon>
    </lineage>
</organism>
<reference evidence="10 11" key="1">
    <citation type="journal article" date="2013" name="PLoS ONE">
        <title>Bacterial endosymbiosis in a chordate host: long-term co-evolution and conservation of secondary metabolism.</title>
        <authorList>
            <person name="Kwan J.C."/>
            <person name="Schmidt E.W."/>
        </authorList>
    </citation>
    <scope>NUCLEOTIDE SEQUENCE [LARGE SCALE GENOMIC DNA]</scope>
    <source>
        <strain evidence="11">L6</strain>
    </source>
</reference>
<evidence type="ECO:0000256" key="4">
    <source>
        <dbReference type="ARBA" id="ARBA00022692"/>
    </source>
</evidence>
<dbReference type="Pfam" id="PF13244">
    <property type="entry name" value="MbhD"/>
    <property type="match status" value="1"/>
</dbReference>
<keyword evidence="3" id="KW-1003">Cell membrane</keyword>
<evidence type="ECO:0000256" key="5">
    <source>
        <dbReference type="ARBA" id="ARBA00022989"/>
    </source>
</evidence>
<evidence type="ECO:0000313" key="11">
    <source>
        <dbReference type="Proteomes" id="UP000018951"/>
    </source>
</evidence>
<dbReference type="PATRIC" id="fig|1401685.3.peg.210"/>
<dbReference type="STRING" id="1401685.P857_982"/>
<comment type="caution">
    <text evidence="10">The sequence shown here is derived from an EMBL/GenBank/DDBJ whole genome shotgun (WGS) entry which is preliminary data.</text>
</comment>
<dbReference type="EMBL" id="AXCJ01000001">
    <property type="protein sequence ID" value="ETO91804.1"/>
    <property type="molecule type" value="Genomic_DNA"/>
</dbReference>
<sequence>MNSYTDISILFIYLLMILIPVIIYRSYNIILDLILMSVMSIICTSFYVLLRAGDVAITEACINVFLSTAFFVIVVFFTKKYDTNMKNNSYLNYMMVFFAFLVSVLFVKYIYDAPILGIYENITNNDDIYGYYLNNTYYYFKFPNVVAAILAGYRGFDTLFETVVIFISSLSVYSIVVGNYDKR</sequence>
<evidence type="ECO:0000256" key="3">
    <source>
        <dbReference type="ARBA" id="ARBA00022475"/>
    </source>
</evidence>
<protein>
    <submittedName>
        <fullName evidence="10">Uncharacterized protein</fullName>
    </submittedName>
</protein>
<accession>W2V0M9</accession>
<keyword evidence="2" id="KW-0813">Transport</keyword>